<evidence type="ECO:0000256" key="1">
    <source>
        <dbReference type="ARBA" id="ARBA00004418"/>
    </source>
</evidence>
<protein>
    <submittedName>
        <fullName evidence="4">ABC transporter substrate-binding protein</fullName>
    </submittedName>
</protein>
<dbReference type="EMBL" id="JAIRBM010000001">
    <property type="protein sequence ID" value="MBZ6074892.1"/>
    <property type="molecule type" value="Genomic_DNA"/>
</dbReference>
<evidence type="ECO:0000256" key="2">
    <source>
        <dbReference type="ARBA" id="ARBA00005695"/>
    </source>
</evidence>
<dbReference type="InterPro" id="IPR000914">
    <property type="entry name" value="SBP_5_dom"/>
</dbReference>
<dbReference type="CDD" id="cd00995">
    <property type="entry name" value="PBP2_NikA_DppA_OppA_like"/>
    <property type="match status" value="1"/>
</dbReference>
<keyword evidence="5" id="KW-1185">Reference proteome</keyword>
<dbReference type="SUPFAM" id="SSF53850">
    <property type="entry name" value="Periplasmic binding protein-like II"/>
    <property type="match status" value="1"/>
</dbReference>
<name>A0ABS7VIK7_9HYPH</name>
<evidence type="ECO:0000313" key="4">
    <source>
        <dbReference type="EMBL" id="MBZ6074892.1"/>
    </source>
</evidence>
<comment type="subcellular location">
    <subcellularLocation>
        <location evidence="1">Periplasm</location>
    </subcellularLocation>
</comment>
<dbReference type="Proteomes" id="UP000704176">
    <property type="component" value="Unassembled WGS sequence"/>
</dbReference>
<dbReference type="PANTHER" id="PTHR30290">
    <property type="entry name" value="PERIPLASMIC BINDING COMPONENT OF ABC TRANSPORTER"/>
    <property type="match status" value="1"/>
</dbReference>
<accession>A0ABS7VIK7</accession>
<comment type="similarity">
    <text evidence="2">Belongs to the bacterial solute-binding protein 5 family.</text>
</comment>
<reference evidence="4 5" key="1">
    <citation type="submission" date="2021-09" db="EMBL/GenBank/DDBJ databases">
        <title>The complete genome sequence of a new microorganism.</title>
        <authorList>
            <person name="Zi Z."/>
        </authorList>
    </citation>
    <scope>NUCLEOTIDE SEQUENCE [LARGE SCALE GENOMIC DNA]</scope>
    <source>
        <strain evidence="4 5">WGZ8</strain>
    </source>
</reference>
<sequence>MNNRRIAFVRVLGAIVLAAITTVAIPGHVRAQKLQGTPLRVAILADMTNFDPMQFSLVNFHLIKNLYDSLIEYTADGKAVPSLATEWKIGEGNKSVRVTLRKDVLFHSGAPLTSADVAATLKKASDPAKGKNVYATMGIVQDWTMPDEHTIVINFKAPVPERQILDLLQFTMPIEAAGIDTVETKPAGTGAYTLAGRAVGQSVTLKANPKYWRTGEPVSPEIRFTVFSDDAAASAALESGAADIIYGGGARSAVRLRDAGYTVTRGPGPLVQVFRINTTRPPFNNEKFRQAFNYLMDRDGILRVGYAGLGEPVALPWAPASPASNPAYLKEFAYNLDKAKALLAESGLSKQEMSNWKLLVYGTDQPTVVISQIVQSTLAEVGINIQLDVLEGSEYVKAQLAGDYSATFGGVGNVQKFPSRVATNSIYRTKDNPVLKEPHPFPDYVAAIERVNSTYGSEEKVKAAYDHLNRVLVTSAFAIPTNSYDVGLIVSSSKLDGFTPDMDNLFVARTIGLKK</sequence>
<dbReference type="InterPro" id="IPR039424">
    <property type="entry name" value="SBP_5"/>
</dbReference>
<organism evidence="4 5">
    <name type="scientific">Microvirga puerhi</name>
    <dbReference type="NCBI Taxonomy" id="2876078"/>
    <lineage>
        <taxon>Bacteria</taxon>
        <taxon>Pseudomonadati</taxon>
        <taxon>Pseudomonadota</taxon>
        <taxon>Alphaproteobacteria</taxon>
        <taxon>Hyphomicrobiales</taxon>
        <taxon>Methylobacteriaceae</taxon>
        <taxon>Microvirga</taxon>
    </lineage>
</organism>
<comment type="caution">
    <text evidence="4">The sequence shown here is derived from an EMBL/GenBank/DDBJ whole genome shotgun (WGS) entry which is preliminary data.</text>
</comment>
<dbReference type="Gene3D" id="3.10.105.10">
    <property type="entry name" value="Dipeptide-binding Protein, Domain 3"/>
    <property type="match status" value="1"/>
</dbReference>
<evidence type="ECO:0000313" key="5">
    <source>
        <dbReference type="Proteomes" id="UP000704176"/>
    </source>
</evidence>
<proteinExistence type="inferred from homology"/>
<dbReference type="RefSeq" id="WP_224310943.1">
    <property type="nucleotide sequence ID" value="NZ_JAIRBM010000001.1"/>
</dbReference>
<dbReference type="Pfam" id="PF00496">
    <property type="entry name" value="SBP_bac_5"/>
    <property type="match status" value="1"/>
</dbReference>
<evidence type="ECO:0000259" key="3">
    <source>
        <dbReference type="Pfam" id="PF00496"/>
    </source>
</evidence>
<gene>
    <name evidence="4" type="ORF">K9B37_01065</name>
</gene>
<dbReference type="Gene3D" id="3.40.190.10">
    <property type="entry name" value="Periplasmic binding protein-like II"/>
    <property type="match status" value="1"/>
</dbReference>
<feature type="domain" description="Solute-binding protein family 5" evidence="3">
    <location>
        <begin position="79"/>
        <end position="414"/>
    </location>
</feature>